<evidence type="ECO:0000313" key="6">
    <source>
        <dbReference type="EMBL" id="CAA6318085.1"/>
    </source>
</evidence>
<organism evidence="3 12">
    <name type="scientific">Staphylococcus aureus</name>
    <dbReference type="NCBI Taxonomy" id="1280"/>
    <lineage>
        <taxon>Bacteria</taxon>
        <taxon>Bacillati</taxon>
        <taxon>Bacillota</taxon>
        <taxon>Bacilli</taxon>
        <taxon>Bacillales</taxon>
        <taxon>Staphylococcaceae</taxon>
        <taxon>Staphylococcus</taxon>
    </lineage>
</organism>
<evidence type="ECO:0000313" key="11">
    <source>
        <dbReference type="EMBL" id="MVM09259.1"/>
    </source>
</evidence>
<dbReference type="EMBL" id="WPXC01000004">
    <property type="protein sequence ID" value="MVM09259.1"/>
    <property type="molecule type" value="Genomic_DNA"/>
</dbReference>
<evidence type="ECO:0000313" key="13">
    <source>
        <dbReference type="Proteomes" id="UP000442782"/>
    </source>
</evidence>
<evidence type="ECO:0000313" key="2">
    <source>
        <dbReference type="EMBL" id="CAA4142781.1"/>
    </source>
</evidence>
<proteinExistence type="predicted"/>
<evidence type="ECO:0000313" key="17">
    <source>
        <dbReference type="Proteomes" id="UP000459702"/>
    </source>
</evidence>
<evidence type="ECO:0000313" key="15">
    <source>
        <dbReference type="Proteomes" id="UP000443708"/>
    </source>
</evidence>
<evidence type="ECO:0000313" key="10">
    <source>
        <dbReference type="EMBL" id="MCE3361888.1"/>
    </source>
</evidence>
<reference evidence="10" key="4">
    <citation type="journal article" date="2021" name="Front Med (Lausanne)">
        <title>The Prevalence and Determinants of Fusidic Acid Resistance Among Methicillin-Resistant Staphylococcus aureus Clinical Isolates in China.</title>
        <authorList>
            <person name="Zhao H."/>
            <person name="Wang X."/>
            <person name="Wang B."/>
            <person name="Xu Y."/>
            <person name="Rao L."/>
            <person name="Wan B."/>
            <person name="Guo Y."/>
            <person name="Wu X."/>
            <person name="Yu J."/>
            <person name="Chen L."/>
            <person name="Li M."/>
            <person name="Yu F."/>
        </authorList>
    </citation>
    <scope>NUCLEOTIDE SEQUENCE</scope>
    <source>
        <strain evidence="10">NC-4</strain>
    </source>
</reference>
<evidence type="ECO:0000313" key="18">
    <source>
        <dbReference type="Proteomes" id="UP000478867"/>
    </source>
</evidence>
<dbReference type="OMA" id="HICIVCS"/>
<reference evidence="11 18" key="2">
    <citation type="submission" date="2019-11" db="EMBL/GenBank/DDBJ databases">
        <title>Implementation of targeted gown and glove precautions to prevent Staphylococcus aureus acquisition in community-based nursing homes.</title>
        <authorList>
            <person name="Stine O.C."/>
        </authorList>
    </citation>
    <scope>NUCLEOTIDE SEQUENCE [LARGE SCALE GENOMIC DNA]</scope>
    <source>
        <strain evidence="11 18">S_1081.LBCF.DN</strain>
    </source>
</reference>
<evidence type="ECO:0000313" key="14">
    <source>
        <dbReference type="Proteomes" id="UP000443506"/>
    </source>
</evidence>
<gene>
    <name evidence="9" type="ORF">EQ90_01095</name>
    <name evidence="11" type="ORF">GO942_00960</name>
    <name evidence="10" type="ORF">LB359_05915</name>
    <name evidence="8" type="ORF">NCTC13131_01553</name>
    <name evidence="1" type="ORF">SAMEA1029512_01182</name>
    <name evidence="2" type="ORF">SAMEA1029528_02047</name>
    <name evidence="3" type="ORF">SAMEA2078260_00030</name>
    <name evidence="5" type="ORF">SAMEA2078588_00337</name>
    <name evidence="6" type="ORF">SAMEA2080344_00590</name>
    <name evidence="4" type="ORF">SAMEA2081063_01583</name>
    <name evidence="7" type="ORF">SAMEA4008575_01070</name>
</gene>
<dbReference type="EMBL" id="CACTPI010000008">
    <property type="protein sequence ID" value="CAA4142781.1"/>
    <property type="molecule type" value="Genomic_DNA"/>
</dbReference>
<dbReference type="Proteomes" id="UP000443708">
    <property type="component" value="Unassembled WGS sequence"/>
</dbReference>
<dbReference type="Proteomes" id="UP000442696">
    <property type="component" value="Unassembled WGS sequence"/>
</dbReference>
<evidence type="ECO:0000313" key="4">
    <source>
        <dbReference type="EMBL" id="CAA4686341.1"/>
    </source>
</evidence>
<dbReference type="EMBL" id="JAIUEN010000035">
    <property type="protein sequence ID" value="MCE3361888.1"/>
    <property type="molecule type" value="Genomic_DNA"/>
</dbReference>
<evidence type="ECO:0000313" key="19">
    <source>
        <dbReference type="Proteomes" id="UP000505390"/>
    </source>
</evidence>
<dbReference type="EMBL" id="LALJ01000003">
    <property type="protein sequence ID" value="KMR38074.1"/>
    <property type="molecule type" value="Genomic_DNA"/>
</dbReference>
<evidence type="ECO:0000313" key="1">
    <source>
        <dbReference type="EMBL" id="CAA4111716.1"/>
    </source>
</evidence>
<dbReference type="EMBL" id="CACTWD010000008">
    <property type="protein sequence ID" value="CAA4686341.1"/>
    <property type="molecule type" value="Genomic_DNA"/>
</dbReference>
<evidence type="ECO:0000313" key="5">
    <source>
        <dbReference type="EMBL" id="CAA6044655.1"/>
    </source>
</evidence>
<dbReference type="EMBL" id="CACUNS010000002">
    <property type="protein sequence ID" value="CAA6044655.1"/>
    <property type="molecule type" value="Genomic_DNA"/>
</dbReference>
<dbReference type="Proteomes" id="UP000251686">
    <property type="component" value="Unassembled WGS sequence"/>
</dbReference>
<dbReference type="Proteomes" id="UP000442782">
    <property type="component" value="Unassembled WGS sequence"/>
</dbReference>
<evidence type="ECO:0000313" key="9">
    <source>
        <dbReference type="EMBL" id="KMR38074.1"/>
    </source>
</evidence>
<dbReference type="EMBL" id="UAUZ02000002">
    <property type="protein sequence ID" value="CAD7354024.1"/>
    <property type="molecule type" value="Genomic_DNA"/>
</dbReference>
<dbReference type="Proteomes" id="UP000459702">
    <property type="component" value="Unassembled WGS sequence"/>
</dbReference>
<dbReference type="Proteomes" id="UP000478867">
    <property type="component" value="Unassembled WGS sequence"/>
</dbReference>
<reference evidence="12 13" key="3">
    <citation type="submission" date="2019-12" db="EMBL/GenBank/DDBJ databases">
        <authorList>
            <consortium name="Pathogen Informatics"/>
        </authorList>
    </citation>
    <scope>NUCLEOTIDE SEQUENCE [LARGE SCALE GENOMIC DNA]</scope>
    <source>
        <strain evidence="8">NCTC13131</strain>
        <strain evidence="2 15">S040_N01_C01</strain>
        <strain evidence="1 13">S087_N01_C01</strain>
        <strain evidence="7 19">SG160</strain>
        <strain evidence="5 17">T012_N10_C04</strain>
        <strain evidence="3 12">T012_N16_C08</strain>
        <strain evidence="4 14">T065_N03_C06</strain>
        <strain evidence="6 16">T197_A02_C01</strain>
    </source>
</reference>
<accession>A0A0D3QA44</accession>
<protein>
    <submittedName>
        <fullName evidence="3">Conserved domain protein, putative</fullName>
    </submittedName>
</protein>
<dbReference type="EMBL" id="CACURZ010000002">
    <property type="protein sequence ID" value="CAA6318085.1"/>
    <property type="molecule type" value="Genomic_DNA"/>
</dbReference>
<dbReference type="EMBL" id="CACTOE010000006">
    <property type="protein sequence ID" value="CAA4111716.1"/>
    <property type="molecule type" value="Genomic_DNA"/>
</dbReference>
<dbReference type="EMBL" id="CACTQT010000001">
    <property type="protein sequence ID" value="CAA4263288.1"/>
    <property type="molecule type" value="Genomic_DNA"/>
</dbReference>
<reference evidence="9" key="1">
    <citation type="journal article" date="2015" name="J. Infect. Dis.">
        <title>Parallel Epidemics of Community-Associated Methicillin-Resistant Staphylococcus aureus USA300 Infection in North and South America.</title>
        <authorList>
            <person name="Planet P.J."/>
            <person name="Diaz L."/>
            <person name="Kolokotronis S.O."/>
            <person name="Narechania A."/>
            <person name="Reyes J."/>
            <person name="Xing G."/>
            <person name="Rincon S."/>
            <person name="Smith H."/>
            <person name="Panesso D."/>
            <person name="Ryan C."/>
            <person name="Smith D.P."/>
            <person name="Guzman M."/>
            <person name="Zurita J."/>
            <person name="Sebra R."/>
            <person name="Deikus G."/>
            <person name="Nolan R.L."/>
            <person name="Tenover F.C."/>
            <person name="Weinstock G.M."/>
            <person name="Robinson D.A."/>
            <person name="Arias C.A."/>
        </authorList>
    </citation>
    <scope>NUCLEOTIDE SEQUENCE</scope>
    <source>
        <strain evidence="9">CA15</strain>
    </source>
</reference>
<evidence type="ECO:0000313" key="12">
    <source>
        <dbReference type="Proteomes" id="UP000442696"/>
    </source>
</evidence>
<dbReference type="Proteomes" id="UP000443506">
    <property type="component" value="Unassembled WGS sequence"/>
</dbReference>
<evidence type="ECO:0000313" key="8">
    <source>
        <dbReference type="EMBL" id="CAD7354024.1"/>
    </source>
</evidence>
<reference evidence="10" key="5">
    <citation type="submission" date="2023-08" db="EMBL/GenBank/DDBJ databases">
        <authorList>
            <person name="Zhao H."/>
            <person name="Wang X."/>
        </authorList>
    </citation>
    <scope>NUCLEOTIDE SEQUENCE</scope>
    <source>
        <strain evidence="10">NC-4</strain>
    </source>
</reference>
<evidence type="ECO:0000313" key="16">
    <source>
        <dbReference type="Proteomes" id="UP000459586"/>
    </source>
</evidence>
<dbReference type="Proteomes" id="UP000505390">
    <property type="component" value="Unassembled WGS sequence"/>
</dbReference>
<name>A0A0D3QA44_STAAU</name>
<dbReference type="RefSeq" id="WP_001549616.1">
    <property type="nucleotide sequence ID" value="NZ_AP014921.1"/>
</dbReference>
<dbReference type="AlphaFoldDB" id="A0A0D3QA44"/>
<dbReference type="Proteomes" id="UP001200271">
    <property type="component" value="Unassembled WGS sequence"/>
</dbReference>
<comment type="caution">
    <text evidence="3">The sequence shown here is derived from an EMBL/GenBank/DDBJ whole genome shotgun (WGS) entry which is preliminary data.</text>
</comment>
<evidence type="ECO:0000313" key="3">
    <source>
        <dbReference type="EMBL" id="CAA4263288.1"/>
    </source>
</evidence>
<dbReference type="Proteomes" id="UP000459586">
    <property type="component" value="Unassembled WGS sequence"/>
</dbReference>
<sequence length="468" mass="56151">MNNSNFLNVELIGTKIITMEDFYKMKEEEFFLKSKLPLYLYSFNYVDEYTMKLLDRGRISILNTKTNKDCIFDISKYIHENIIFRRDIFELNDIRDDDLKYKINGYNIEVYLSGELEKIVKHLFENKFDVEYGFYILFIKPIFEIVFSSNYVKEEFNTKIESSEYRESLDSFNEILMKYLENEINFKEVWKKYIDELFKKLNVQKLLIHKKIESLISSYDKKISDDCSMYSKVFEQYKKNVVLDKVYYSEVYKYSDNLIKVFSEDVWNIMGYKKYNEYFTNRDDTTLKITNLYIGQSFGTEGNRNVIDRIGKGHEKLQEIMTYQPENRKTVLIFYKIQPDNIYITNQYGKEAVSRLKRILEQSIPNKEYIDLSEISLITFFKPEYNKQHVNEEFNSLSSSKIKNLAKENDGIIIYLNFKDVNYQLISEGNTFFSAKPYLHCVFNKDILNMDKVDIENFFKSIEVKYSK</sequence>
<dbReference type="EMBL" id="CAIGXB010000002">
    <property type="protein sequence ID" value="CAC5785900.1"/>
    <property type="molecule type" value="Genomic_DNA"/>
</dbReference>
<evidence type="ECO:0000313" key="7">
    <source>
        <dbReference type="EMBL" id="CAC5785900.1"/>
    </source>
</evidence>